<gene>
    <name evidence="2" type="ORF">MASS_2680</name>
</gene>
<protein>
    <recommendedName>
        <fullName evidence="1">AMIN-like domain-containing protein</fullName>
    </recommendedName>
</protein>
<accession>A0AB33AC10</accession>
<reference evidence="2 3" key="1">
    <citation type="journal article" date="2013" name="Genome Announc.">
        <title>Complete Genome Sequence of Mycobacterium massiliense Clinical Strain Asan 50594, Belonging to the Type II Genotype.</title>
        <authorList>
            <person name="Kim B.J."/>
            <person name="Kim B.R."/>
            <person name="Hong S.H."/>
            <person name="Seok S.H."/>
            <person name="Kook Y.H."/>
            <person name="Kim B.J."/>
        </authorList>
    </citation>
    <scope>NUCLEOTIDE SEQUENCE [LARGE SCALE GENOMIC DNA]</scope>
    <source>
        <strain evidence="2 3">50594</strain>
    </source>
</reference>
<dbReference type="EMBL" id="CP004374">
    <property type="protein sequence ID" value="AGM29282.1"/>
    <property type="molecule type" value="Genomic_DNA"/>
</dbReference>
<dbReference type="KEGG" id="mabb:MASS_2680"/>
<dbReference type="AlphaFoldDB" id="A0AB33AC10"/>
<proteinExistence type="predicted"/>
<evidence type="ECO:0000313" key="3">
    <source>
        <dbReference type="Proteomes" id="UP000013961"/>
    </source>
</evidence>
<name>A0AB33AC10_9MYCO</name>
<evidence type="ECO:0000313" key="2">
    <source>
        <dbReference type="EMBL" id="AGM29282.1"/>
    </source>
</evidence>
<sequence length="229" mass="24158">MPVELSGHNCCYRGAMRGQGGIRNIGVLALTALTASGCAGQTRQLGELVSPVATTTALPQTTTPAPETFRVTACETISGGGGKNVAPLLRDVRVGKQDDYDRVTFEFGPDPKADPKNKVPLDELVVPKYSVDSPASVSAGPKGDHVVVAGNALLGVLFDGAAAHESDKPIRSYPGPNEIKPKDFPVLAEAKQGEDFEGKVRWALGLNKQRCPQVSTLTNPPRLVVDLPH</sequence>
<evidence type="ECO:0000259" key="1">
    <source>
        <dbReference type="Pfam" id="PF24837"/>
    </source>
</evidence>
<dbReference type="Proteomes" id="UP000013961">
    <property type="component" value="Chromosome"/>
</dbReference>
<dbReference type="InterPro" id="IPR056303">
    <property type="entry name" value="AMIN-like"/>
</dbReference>
<organism evidence="2 3">
    <name type="scientific">Mycobacteroides abscessus subsp. bolletii 50594</name>
    <dbReference type="NCBI Taxonomy" id="1303024"/>
    <lineage>
        <taxon>Bacteria</taxon>
        <taxon>Bacillati</taxon>
        <taxon>Actinomycetota</taxon>
        <taxon>Actinomycetes</taxon>
        <taxon>Mycobacteriales</taxon>
        <taxon>Mycobacteriaceae</taxon>
        <taxon>Mycobacteroides</taxon>
        <taxon>Mycobacteroides abscessus</taxon>
    </lineage>
</organism>
<dbReference type="Pfam" id="PF24837">
    <property type="entry name" value="AMIN-like"/>
    <property type="match status" value="1"/>
</dbReference>
<feature type="domain" description="AMIN-like" evidence="1">
    <location>
        <begin position="89"/>
        <end position="229"/>
    </location>
</feature>